<dbReference type="Pfam" id="PF13242">
    <property type="entry name" value="Hydrolase_like"/>
    <property type="match status" value="1"/>
</dbReference>
<dbReference type="NCBIfam" id="TIGR01456">
    <property type="entry name" value="CECR5"/>
    <property type="match status" value="1"/>
</dbReference>
<dbReference type="AlphaFoldDB" id="G7DZ69"/>
<dbReference type="InParanoid" id="G7DZ69"/>
<dbReference type="InterPro" id="IPR006357">
    <property type="entry name" value="HAD-SF_hydro_IIA"/>
</dbReference>
<evidence type="ECO:0008006" key="3">
    <source>
        <dbReference type="Google" id="ProtNLM"/>
    </source>
</evidence>
<dbReference type="STRING" id="764103.G7DZ69"/>
<dbReference type="InterPro" id="IPR036412">
    <property type="entry name" value="HAD-like_sf"/>
</dbReference>
<dbReference type="SUPFAM" id="SSF56784">
    <property type="entry name" value="HAD-like"/>
    <property type="match status" value="1"/>
</dbReference>
<dbReference type="eggNOG" id="KOG1618">
    <property type="taxonomic scope" value="Eukaryota"/>
</dbReference>
<keyword evidence="2" id="KW-1185">Reference proteome</keyword>
<evidence type="ECO:0000313" key="2">
    <source>
        <dbReference type="Proteomes" id="UP000009131"/>
    </source>
</evidence>
<dbReference type="HOGENOM" id="CLU_030880_1_0_1"/>
<dbReference type="Proteomes" id="UP000009131">
    <property type="component" value="Unassembled WGS sequence"/>
</dbReference>
<dbReference type="GO" id="GO:0046474">
    <property type="term" value="P:glycerophospholipid biosynthetic process"/>
    <property type="evidence" value="ECO:0007669"/>
    <property type="project" value="TreeGrafter"/>
</dbReference>
<gene>
    <name evidence="1" type="primary">Mo02536</name>
    <name evidence="1" type="ORF">E5Q_02536</name>
</gene>
<reference evidence="1 2" key="1">
    <citation type="journal article" date="2011" name="J. Gen. Appl. Microbiol.">
        <title>Draft genome sequencing of the enigmatic basidiomycete Mixia osmundae.</title>
        <authorList>
            <person name="Nishida H."/>
            <person name="Nagatsuka Y."/>
            <person name="Sugiyama J."/>
        </authorList>
    </citation>
    <scope>NUCLEOTIDE SEQUENCE [LARGE SCALE GENOMIC DNA]</scope>
    <source>
        <strain evidence="2">CBS 9802 / IAM 14324 / JCM 22182 / KY 12970</strain>
    </source>
</reference>
<dbReference type="PANTHER" id="PTHR14269:SF4">
    <property type="entry name" value="CAT EYE SYNDROME CRITICAL REGION PROTEIN 5"/>
    <property type="match status" value="1"/>
</dbReference>
<organism evidence="1 2">
    <name type="scientific">Mixia osmundae (strain CBS 9802 / IAM 14324 / JCM 22182 / KY 12970)</name>
    <dbReference type="NCBI Taxonomy" id="764103"/>
    <lineage>
        <taxon>Eukaryota</taxon>
        <taxon>Fungi</taxon>
        <taxon>Dikarya</taxon>
        <taxon>Basidiomycota</taxon>
        <taxon>Pucciniomycotina</taxon>
        <taxon>Mixiomycetes</taxon>
        <taxon>Mixiales</taxon>
        <taxon>Mixiaceae</taxon>
        <taxon>Mixia</taxon>
    </lineage>
</organism>
<dbReference type="PANTHER" id="PTHR14269">
    <property type="entry name" value="CDP-DIACYLGLYCEROL--GLYCEROL-3-PHOSPHATE 3-PHOSPHATIDYLTRANSFERASE-RELATED"/>
    <property type="match status" value="1"/>
</dbReference>
<dbReference type="NCBIfam" id="TIGR01460">
    <property type="entry name" value="HAD-SF-IIA"/>
    <property type="match status" value="1"/>
</dbReference>
<dbReference type="InterPro" id="IPR006353">
    <property type="entry name" value="HAD-SF_hydro_IIA_CECR5"/>
</dbReference>
<dbReference type="InterPro" id="IPR050324">
    <property type="entry name" value="CDP-alcohol_PTase-I"/>
</dbReference>
<proteinExistence type="predicted"/>
<reference evidence="1 2" key="2">
    <citation type="journal article" date="2012" name="Open Biol.">
        <title>Characteristics of nucleosomes and linker DNA regions on the genome of the basidiomycete Mixia osmundae revealed by mono- and dinucleosome mapping.</title>
        <authorList>
            <person name="Nishida H."/>
            <person name="Kondo S."/>
            <person name="Matsumoto T."/>
            <person name="Suzuki Y."/>
            <person name="Yoshikawa H."/>
            <person name="Taylor T.D."/>
            <person name="Sugiyama J."/>
        </authorList>
    </citation>
    <scope>NUCLEOTIDE SEQUENCE [LARGE SCALE GENOMIC DNA]</scope>
    <source>
        <strain evidence="2">CBS 9802 / IAM 14324 / JCM 22182 / KY 12970</strain>
    </source>
</reference>
<comment type="caution">
    <text evidence="1">The sequence shown here is derived from an EMBL/GenBank/DDBJ whole genome shotgun (WGS) entry which is preliminary data.</text>
</comment>
<evidence type="ECO:0000313" key="1">
    <source>
        <dbReference type="EMBL" id="GAA95879.1"/>
    </source>
</evidence>
<dbReference type="OrthoDB" id="10251048at2759"/>
<sequence length="341" mass="37701">MLRRSAIAQTAVARRRLNTSARSVGFAFDIDGVLLRGRQVIPEAKTALRLLKTDKVPFILLTNGGGLHESERVKKLSDQLDVEITIDMLQQAHTPYRDRASEYKDKAVLIVGGHAGSPDDHVRNIAVSYGFERAYSPGDIHAWAPSIYPFGEPPSEARQADFSKTKFEAIFVFHDSLKWYRDIQIMSDVLTSPDGHISTDRDFDAGSPAQSVPVFFSNPDLIFGNDYVVPRFGQGAFQEALRAVYKRISGHDLKAHVSGKPERATYQFADGLLRGQNGGEQLKRVYMVGDNPQSDIKGANDYGWQSMLVRTGVFRGTDKHATSNAGVYDNVLLAVEAALSK</sequence>
<accession>G7DZ69</accession>
<name>G7DZ69_MIXOS</name>
<dbReference type="Pfam" id="PF13344">
    <property type="entry name" value="Hydrolase_6"/>
    <property type="match status" value="1"/>
</dbReference>
<dbReference type="Gene3D" id="3.40.50.1000">
    <property type="entry name" value="HAD superfamily/HAD-like"/>
    <property type="match status" value="2"/>
</dbReference>
<dbReference type="FunCoup" id="G7DZ69">
    <property type="interactions" value="209"/>
</dbReference>
<dbReference type="GO" id="GO:0005739">
    <property type="term" value="C:mitochondrion"/>
    <property type="evidence" value="ECO:0007669"/>
    <property type="project" value="TreeGrafter"/>
</dbReference>
<protein>
    <recommendedName>
        <fullName evidence="3">HAD-superfamily hydrolase</fullName>
    </recommendedName>
</protein>
<dbReference type="InterPro" id="IPR023214">
    <property type="entry name" value="HAD_sf"/>
</dbReference>
<dbReference type="EMBL" id="BABT02000067">
    <property type="protein sequence ID" value="GAA95879.1"/>
    <property type="molecule type" value="Genomic_DNA"/>
</dbReference>